<dbReference type="GeneID" id="18761220"/>
<dbReference type="EMBL" id="JH921438">
    <property type="protein sequence ID" value="EKD16816.1"/>
    <property type="molecule type" value="Genomic_DNA"/>
</dbReference>
<keyword evidence="2" id="KW-0472">Membrane</keyword>
<feature type="transmembrane region" description="Helical" evidence="2">
    <location>
        <begin position="298"/>
        <end position="319"/>
    </location>
</feature>
<sequence length="568" mass="64208">MGLAIKRNLLAFPPGDNSSDTLVNGVHFDLTTLQHWNYTYYSNQTFSNGSLCCLVFEPYTPHLLHNGTFLNSTTCYSAVRPMEARAKTGLLFACLFALSIVFTLNNLRKHGRLFLPMEKRFRAVGRRWQWYWMLFVAGCALVSCIANVDVDRYYLPELPIVLSSLFWFLMLPTTMCMVWESVRHWGSWQERQMVDPNPFLLRQDDRRSTTDFWLPLLFYCCVWMNFFMAVPRSWTPIEFQRDPEQQHSEAEPLATDTRFKLAAFLLLGSWLTTVFSLWHSINHYKPRKQGIVNRGLSIFRYTPFKFLLTLPLSLVMIGYEIVCAFDFAISPLKVGSHTAYMYGLGWAPIAATILVYEVAGYLDPNEDRELIRQRRIRAAQIDAEVGITKKPRWWSRLHGDNRAVNVQDAVARNVAEIGGGRATMANVQINLELGNMPVSQRQGSSKASGDSEAVRAAANLPFLFRSGMVETQDRFTDQPDLTRERSSGEVSNATVTANDGGGRAGTGVSSTATAPSQQIRSMLDVADDMEASSSSEVLTSYIIALNASGDVTIKKLLLRYTPYKHGRL</sequence>
<feature type="transmembrane region" description="Helical" evidence="2">
    <location>
        <begin position="261"/>
        <end position="278"/>
    </location>
</feature>
<dbReference type="HOGENOM" id="CLU_033097_0_0_1"/>
<feature type="transmembrane region" description="Helical" evidence="2">
    <location>
        <begin position="339"/>
        <end position="362"/>
    </location>
</feature>
<keyword evidence="2" id="KW-0812">Transmembrane</keyword>
<gene>
    <name evidence="3" type="ORF">MBM_05285</name>
</gene>
<dbReference type="KEGG" id="mbe:MBM_05285"/>
<evidence type="ECO:0000313" key="3">
    <source>
        <dbReference type="EMBL" id="EKD16816.1"/>
    </source>
</evidence>
<dbReference type="Proteomes" id="UP000006753">
    <property type="component" value="Unassembled WGS sequence"/>
</dbReference>
<organism evidence="3 4">
    <name type="scientific">Marssonina brunnea f. sp. multigermtubi (strain MB_m1)</name>
    <name type="common">Marssonina leaf spot fungus</name>
    <dbReference type="NCBI Taxonomy" id="1072389"/>
    <lineage>
        <taxon>Eukaryota</taxon>
        <taxon>Fungi</taxon>
        <taxon>Dikarya</taxon>
        <taxon>Ascomycota</taxon>
        <taxon>Pezizomycotina</taxon>
        <taxon>Leotiomycetes</taxon>
        <taxon>Helotiales</taxon>
        <taxon>Drepanopezizaceae</taxon>
        <taxon>Drepanopeziza</taxon>
    </lineage>
</organism>
<dbReference type="eggNOG" id="ENOG502QWQE">
    <property type="taxonomic scope" value="Eukaryota"/>
</dbReference>
<dbReference type="InParanoid" id="K1WUS9"/>
<dbReference type="OrthoDB" id="5308502at2759"/>
<accession>K1WUS9</accession>
<evidence type="ECO:0000256" key="1">
    <source>
        <dbReference type="SAM" id="MobiDB-lite"/>
    </source>
</evidence>
<dbReference type="InterPro" id="IPR018830">
    <property type="entry name" value="DUF2434"/>
</dbReference>
<keyword evidence="4" id="KW-1185">Reference proteome</keyword>
<dbReference type="AlphaFoldDB" id="K1WUS9"/>
<feature type="transmembrane region" description="Helical" evidence="2">
    <location>
        <begin position="160"/>
        <end position="179"/>
    </location>
</feature>
<evidence type="ECO:0000313" key="4">
    <source>
        <dbReference type="Proteomes" id="UP000006753"/>
    </source>
</evidence>
<feature type="transmembrane region" description="Helical" evidence="2">
    <location>
        <begin position="128"/>
        <end position="148"/>
    </location>
</feature>
<proteinExistence type="predicted"/>
<keyword evidence="2" id="KW-1133">Transmembrane helix</keyword>
<feature type="compositionally biased region" description="Basic and acidic residues" evidence="1">
    <location>
        <begin position="473"/>
        <end position="487"/>
    </location>
</feature>
<dbReference type="OMA" id="WLPLWFY"/>
<feature type="transmembrane region" description="Helical" evidence="2">
    <location>
        <begin position="212"/>
        <end position="230"/>
    </location>
</feature>
<evidence type="ECO:0000256" key="2">
    <source>
        <dbReference type="SAM" id="Phobius"/>
    </source>
</evidence>
<feature type="compositionally biased region" description="Polar residues" evidence="1">
    <location>
        <begin position="488"/>
        <end position="497"/>
    </location>
</feature>
<feature type="region of interest" description="Disordered" evidence="1">
    <location>
        <begin position="473"/>
        <end position="515"/>
    </location>
</feature>
<name>K1WUS9_MARBU</name>
<reference evidence="3 4" key="1">
    <citation type="journal article" date="2012" name="BMC Genomics">
        <title>Sequencing the genome of Marssonina brunnea reveals fungus-poplar co-evolution.</title>
        <authorList>
            <person name="Zhu S."/>
            <person name="Cao Y.-Z."/>
            <person name="Jiang C."/>
            <person name="Tan B.-Y."/>
            <person name="Wang Z."/>
            <person name="Feng S."/>
            <person name="Zhang L."/>
            <person name="Su X.-H."/>
            <person name="Brejova B."/>
            <person name="Vinar T."/>
            <person name="Xu M."/>
            <person name="Wang M.-X."/>
            <person name="Zhang S.-G."/>
            <person name="Huang M.-R."/>
            <person name="Wu R."/>
            <person name="Zhou Y."/>
        </authorList>
    </citation>
    <scope>NUCLEOTIDE SEQUENCE [LARGE SCALE GENOMIC DNA]</scope>
    <source>
        <strain evidence="3 4">MB_m1</strain>
    </source>
</reference>
<dbReference type="Pfam" id="PF10361">
    <property type="entry name" value="DUF2434"/>
    <property type="match status" value="1"/>
</dbReference>
<protein>
    <submittedName>
        <fullName evidence="3">Conserved fungal protein</fullName>
    </submittedName>
</protein>
<feature type="transmembrane region" description="Helical" evidence="2">
    <location>
        <begin position="89"/>
        <end position="107"/>
    </location>
</feature>